<dbReference type="PANTHER" id="PTHR35889">
    <property type="entry name" value="CYCLOINULO-OLIGOSACCHARIDE FRUCTANOTRANSFERASE-RELATED"/>
    <property type="match status" value="1"/>
</dbReference>
<dbReference type="STRING" id="563176.SAMN04488090_2912"/>
<proteinExistence type="predicted"/>
<dbReference type="PANTHER" id="PTHR35889:SF3">
    <property type="entry name" value="F-BOX DOMAIN-CONTAINING PROTEIN"/>
    <property type="match status" value="1"/>
</dbReference>
<gene>
    <name evidence="5" type="ORF">SAMN04488090_2912</name>
</gene>
<dbReference type="GO" id="GO:0020037">
    <property type="term" value="F:heme binding"/>
    <property type="evidence" value="ECO:0007669"/>
    <property type="project" value="InterPro"/>
</dbReference>
<evidence type="ECO:0000313" key="5">
    <source>
        <dbReference type="EMBL" id="SDM23074.1"/>
    </source>
</evidence>
<keyword evidence="2" id="KW-1133">Transmembrane helix</keyword>
<protein>
    <submittedName>
        <fullName evidence="5">Uncharacterized membrane protein</fullName>
    </submittedName>
</protein>
<dbReference type="InterPro" id="IPR011429">
    <property type="entry name" value="Cyt_c_Planctomycete-type"/>
</dbReference>
<reference evidence="5 6" key="1">
    <citation type="submission" date="2016-10" db="EMBL/GenBank/DDBJ databases">
        <authorList>
            <person name="de Groot N.N."/>
        </authorList>
    </citation>
    <scope>NUCLEOTIDE SEQUENCE [LARGE SCALE GENOMIC DNA]</scope>
    <source>
        <strain evidence="5 6">DSM 21668</strain>
    </source>
</reference>
<keyword evidence="6" id="KW-1185">Reference proteome</keyword>
<dbReference type="GO" id="GO:0009055">
    <property type="term" value="F:electron transfer activity"/>
    <property type="evidence" value="ECO:0007669"/>
    <property type="project" value="InterPro"/>
</dbReference>
<dbReference type="SUPFAM" id="SSF52047">
    <property type="entry name" value="RNI-like"/>
    <property type="match status" value="1"/>
</dbReference>
<dbReference type="Pfam" id="PF07635">
    <property type="entry name" value="PSCyt1"/>
    <property type="match status" value="1"/>
</dbReference>
<feature type="transmembrane region" description="Helical" evidence="2">
    <location>
        <begin position="77"/>
        <end position="94"/>
    </location>
</feature>
<evidence type="ECO:0000313" key="6">
    <source>
        <dbReference type="Proteomes" id="UP000198901"/>
    </source>
</evidence>
<dbReference type="Gene3D" id="3.80.10.10">
    <property type="entry name" value="Ribonuclease Inhibitor"/>
    <property type="match status" value="1"/>
</dbReference>
<dbReference type="EMBL" id="FNGS01000005">
    <property type="protein sequence ID" value="SDM23074.1"/>
    <property type="molecule type" value="Genomic_DNA"/>
</dbReference>
<evidence type="ECO:0000256" key="2">
    <source>
        <dbReference type="SAM" id="Phobius"/>
    </source>
</evidence>
<dbReference type="SUPFAM" id="SSF46626">
    <property type="entry name" value="Cytochrome c"/>
    <property type="match status" value="1"/>
</dbReference>
<dbReference type="InterPro" id="IPR036909">
    <property type="entry name" value="Cyt_c-like_dom_sf"/>
</dbReference>
<evidence type="ECO:0000259" key="3">
    <source>
        <dbReference type="Pfam" id="PF07635"/>
    </source>
</evidence>
<feature type="domain" description="Cytochrome C Planctomycete-type" evidence="3">
    <location>
        <begin position="169"/>
        <end position="225"/>
    </location>
</feature>
<dbReference type="OrthoDB" id="713772at2"/>
<evidence type="ECO:0000256" key="1">
    <source>
        <dbReference type="SAM" id="MobiDB-lite"/>
    </source>
</evidence>
<keyword evidence="2" id="KW-0472">Membrane</keyword>
<feature type="domain" description="DUF2231" evidence="4">
    <location>
        <begin position="11"/>
        <end position="126"/>
    </location>
</feature>
<feature type="region of interest" description="Disordered" evidence="1">
    <location>
        <begin position="178"/>
        <end position="205"/>
    </location>
</feature>
<dbReference type="InterPro" id="IPR019251">
    <property type="entry name" value="DUF2231_TM"/>
</dbReference>
<sequence length="441" mass="48608">MTDWTLFFGHFHPLWVHLPIGILLLAALLELLSRYISGLEKGISLSLLAGAVAAGFSAWSGFLLASGGGYNTDTLFWHQWTGICVGLLALGAWLSRRRKALYVSRILLAGAVVFMSVAGHLGGSMTHGDTYLALPFGKKEAILAKKLPAEVDSIRLYADLVQPVLEARCASCHNGQKSNGDLDLSSEEGIRKGGRSGAAAVPGDEHKSELIRRIMLTPDKKAFMPANGQPPLTKTEIALLRWWIQSGMDFRKTVTEWKEPQRFVAATYLGMEAGEKREPRLPDVPEAPEAAVRKLTERGILIRPVKAGSHLLDISFASRRGTSPENLKEDLKLLAELKQQVFWLELSRCGLTDEAIRSLAGYPHLSRLILQRNSLTDNGISVLISLPELSFLNVSENLLTDQSIPALSGMKQLKKLYIWQTQVTETGRADLFRRRPDLATP</sequence>
<evidence type="ECO:0000259" key="4">
    <source>
        <dbReference type="Pfam" id="PF09990"/>
    </source>
</evidence>
<dbReference type="InterPro" id="IPR032675">
    <property type="entry name" value="LRR_dom_sf"/>
</dbReference>
<accession>A0A1G9RIM5</accession>
<keyword evidence="2" id="KW-0812">Transmembrane</keyword>
<dbReference type="AlphaFoldDB" id="A0A1G9RIM5"/>
<feature type="transmembrane region" description="Helical" evidence="2">
    <location>
        <begin position="45"/>
        <end position="65"/>
    </location>
</feature>
<feature type="transmembrane region" description="Helical" evidence="2">
    <location>
        <begin position="14"/>
        <end position="33"/>
    </location>
</feature>
<dbReference type="Pfam" id="PF09990">
    <property type="entry name" value="DUF2231"/>
    <property type="match status" value="1"/>
</dbReference>
<dbReference type="Proteomes" id="UP000198901">
    <property type="component" value="Unassembled WGS sequence"/>
</dbReference>
<organism evidence="5 6">
    <name type="scientific">Siphonobacter aquaeclarae</name>
    <dbReference type="NCBI Taxonomy" id="563176"/>
    <lineage>
        <taxon>Bacteria</taxon>
        <taxon>Pseudomonadati</taxon>
        <taxon>Bacteroidota</taxon>
        <taxon>Cytophagia</taxon>
        <taxon>Cytophagales</taxon>
        <taxon>Cytophagaceae</taxon>
        <taxon>Siphonobacter</taxon>
    </lineage>
</organism>
<name>A0A1G9RIM5_9BACT</name>
<feature type="transmembrane region" description="Helical" evidence="2">
    <location>
        <begin position="106"/>
        <end position="125"/>
    </location>
</feature>
<dbReference type="RefSeq" id="WP_143011098.1">
    <property type="nucleotide sequence ID" value="NZ_FNGS01000005.1"/>
</dbReference>